<evidence type="ECO:0000313" key="2">
    <source>
        <dbReference type="EMBL" id="KIO30092.1"/>
    </source>
</evidence>
<dbReference type="AlphaFoldDB" id="A0A0C3M8P9"/>
<reference evidence="3" key="2">
    <citation type="submission" date="2015-01" db="EMBL/GenBank/DDBJ databases">
        <title>Evolutionary Origins and Diversification of the Mycorrhizal Mutualists.</title>
        <authorList>
            <consortium name="DOE Joint Genome Institute"/>
            <consortium name="Mycorrhizal Genomics Consortium"/>
            <person name="Kohler A."/>
            <person name="Kuo A."/>
            <person name="Nagy L.G."/>
            <person name="Floudas D."/>
            <person name="Copeland A."/>
            <person name="Barry K.W."/>
            <person name="Cichocki N."/>
            <person name="Veneault-Fourrey C."/>
            <person name="LaButti K."/>
            <person name="Lindquist E.A."/>
            <person name="Lipzen A."/>
            <person name="Lundell T."/>
            <person name="Morin E."/>
            <person name="Murat C."/>
            <person name="Riley R."/>
            <person name="Ohm R."/>
            <person name="Sun H."/>
            <person name="Tunlid A."/>
            <person name="Henrissat B."/>
            <person name="Grigoriev I.V."/>
            <person name="Hibbett D.S."/>
            <person name="Martin F."/>
        </authorList>
    </citation>
    <scope>NUCLEOTIDE SEQUENCE [LARGE SCALE GENOMIC DNA]</scope>
    <source>
        <strain evidence="3">MUT 4182</strain>
    </source>
</reference>
<evidence type="ECO:0000313" key="3">
    <source>
        <dbReference type="Proteomes" id="UP000054248"/>
    </source>
</evidence>
<sequence length="62" mass="6840">MTSRQKASQIQWLGFGTVCGALGVEYVQRSWRMSRGIQESATVTESRRSDRALSASPGNVCF</sequence>
<name>A0A0C3M8P9_9AGAM</name>
<dbReference type="EMBL" id="KN822975">
    <property type="protein sequence ID" value="KIO30092.1"/>
    <property type="molecule type" value="Genomic_DNA"/>
</dbReference>
<dbReference type="HOGENOM" id="CLU_2905829_0_0_1"/>
<feature type="region of interest" description="Disordered" evidence="1">
    <location>
        <begin position="39"/>
        <end position="62"/>
    </location>
</feature>
<gene>
    <name evidence="2" type="ORF">M407DRAFT_242306</name>
</gene>
<keyword evidence="3" id="KW-1185">Reference proteome</keyword>
<dbReference type="Proteomes" id="UP000054248">
    <property type="component" value="Unassembled WGS sequence"/>
</dbReference>
<organism evidence="2 3">
    <name type="scientific">Tulasnella calospora MUT 4182</name>
    <dbReference type="NCBI Taxonomy" id="1051891"/>
    <lineage>
        <taxon>Eukaryota</taxon>
        <taxon>Fungi</taxon>
        <taxon>Dikarya</taxon>
        <taxon>Basidiomycota</taxon>
        <taxon>Agaricomycotina</taxon>
        <taxon>Agaricomycetes</taxon>
        <taxon>Cantharellales</taxon>
        <taxon>Tulasnellaceae</taxon>
        <taxon>Tulasnella</taxon>
    </lineage>
</organism>
<protein>
    <submittedName>
        <fullName evidence="2">Uncharacterized protein</fullName>
    </submittedName>
</protein>
<proteinExistence type="predicted"/>
<accession>A0A0C3M8P9</accession>
<reference evidence="2 3" key="1">
    <citation type="submission" date="2014-04" db="EMBL/GenBank/DDBJ databases">
        <authorList>
            <consortium name="DOE Joint Genome Institute"/>
            <person name="Kuo A."/>
            <person name="Girlanda M."/>
            <person name="Perotto S."/>
            <person name="Kohler A."/>
            <person name="Nagy L.G."/>
            <person name="Floudas D."/>
            <person name="Copeland A."/>
            <person name="Barry K.W."/>
            <person name="Cichocki N."/>
            <person name="Veneault-Fourrey C."/>
            <person name="LaButti K."/>
            <person name="Lindquist E.A."/>
            <person name="Lipzen A."/>
            <person name="Lundell T."/>
            <person name="Morin E."/>
            <person name="Murat C."/>
            <person name="Sun H."/>
            <person name="Tunlid A."/>
            <person name="Henrissat B."/>
            <person name="Grigoriev I.V."/>
            <person name="Hibbett D.S."/>
            <person name="Martin F."/>
            <person name="Nordberg H.P."/>
            <person name="Cantor M.N."/>
            <person name="Hua S.X."/>
        </authorList>
    </citation>
    <scope>NUCLEOTIDE SEQUENCE [LARGE SCALE GENOMIC DNA]</scope>
    <source>
        <strain evidence="2 3">MUT 4182</strain>
    </source>
</reference>
<evidence type="ECO:0000256" key="1">
    <source>
        <dbReference type="SAM" id="MobiDB-lite"/>
    </source>
</evidence>